<feature type="transmembrane region" description="Helical" evidence="6">
    <location>
        <begin position="465"/>
        <end position="485"/>
    </location>
</feature>
<dbReference type="PANTHER" id="PTHR30619:SF1">
    <property type="entry name" value="RECOMBINATION PROTEIN 2"/>
    <property type="match status" value="1"/>
</dbReference>
<evidence type="ECO:0000256" key="5">
    <source>
        <dbReference type="ARBA" id="ARBA00023136"/>
    </source>
</evidence>
<feature type="transmembrane region" description="Helical" evidence="6">
    <location>
        <begin position="491"/>
        <end position="510"/>
    </location>
</feature>
<comment type="subcellular location">
    <subcellularLocation>
        <location evidence="1">Cell membrane</location>
        <topology evidence="1">Multi-pass membrane protein</topology>
    </subcellularLocation>
</comment>
<evidence type="ECO:0000256" key="2">
    <source>
        <dbReference type="ARBA" id="ARBA00022475"/>
    </source>
</evidence>
<reference evidence="9 10" key="1">
    <citation type="submission" date="2024-06" db="EMBL/GenBank/DDBJ databases">
        <title>Genomic Encyclopedia of Type Strains, Phase IV (KMG-IV): sequencing the most valuable type-strain genomes for metagenomic binning, comparative biology and taxonomic classification.</title>
        <authorList>
            <person name="Goeker M."/>
        </authorList>
    </citation>
    <scope>NUCLEOTIDE SEQUENCE [LARGE SCALE GENOMIC DNA]</scope>
    <source>
        <strain evidence="9 10">DSM 29388</strain>
    </source>
</reference>
<evidence type="ECO:0000313" key="10">
    <source>
        <dbReference type="Proteomes" id="UP001549146"/>
    </source>
</evidence>
<dbReference type="PANTHER" id="PTHR30619">
    <property type="entry name" value="DNA INTERNALIZATION/COMPETENCE PROTEIN COMEC/REC2"/>
    <property type="match status" value="1"/>
</dbReference>
<feature type="transmembrane region" description="Helical" evidence="6">
    <location>
        <begin position="273"/>
        <end position="297"/>
    </location>
</feature>
<dbReference type="Proteomes" id="UP001549146">
    <property type="component" value="Unassembled WGS sequence"/>
</dbReference>
<dbReference type="InterPro" id="IPR025405">
    <property type="entry name" value="DUF4131"/>
</dbReference>
<dbReference type="InterPro" id="IPR052159">
    <property type="entry name" value="Competence_DNA_uptake"/>
</dbReference>
<feature type="transmembrane region" description="Helical" evidence="6">
    <location>
        <begin position="415"/>
        <end position="444"/>
    </location>
</feature>
<dbReference type="Pfam" id="PF03772">
    <property type="entry name" value="Competence"/>
    <property type="match status" value="1"/>
</dbReference>
<protein>
    <submittedName>
        <fullName evidence="9">Competence protein ComEC</fullName>
    </submittedName>
</protein>
<organism evidence="9 10">
    <name type="scientific">Moheibacter stercoris</name>
    <dbReference type="NCBI Taxonomy" id="1628251"/>
    <lineage>
        <taxon>Bacteria</taxon>
        <taxon>Pseudomonadati</taxon>
        <taxon>Bacteroidota</taxon>
        <taxon>Flavobacteriia</taxon>
        <taxon>Flavobacteriales</taxon>
        <taxon>Weeksellaceae</taxon>
        <taxon>Moheibacter</taxon>
    </lineage>
</organism>
<keyword evidence="2" id="KW-1003">Cell membrane</keyword>
<evidence type="ECO:0000313" key="9">
    <source>
        <dbReference type="EMBL" id="MET3732308.1"/>
    </source>
</evidence>
<accession>A0ABV2LUS6</accession>
<evidence type="ECO:0000259" key="8">
    <source>
        <dbReference type="Pfam" id="PF13567"/>
    </source>
</evidence>
<proteinExistence type="predicted"/>
<keyword evidence="4 6" id="KW-1133">Transmembrane helix</keyword>
<dbReference type="NCBIfam" id="TIGR00360">
    <property type="entry name" value="ComEC_N-term"/>
    <property type="match status" value="1"/>
</dbReference>
<evidence type="ECO:0000256" key="1">
    <source>
        <dbReference type="ARBA" id="ARBA00004651"/>
    </source>
</evidence>
<evidence type="ECO:0000256" key="6">
    <source>
        <dbReference type="SAM" id="Phobius"/>
    </source>
</evidence>
<dbReference type="RefSeq" id="WP_354509403.1">
    <property type="nucleotide sequence ID" value="NZ_JBEPMO010000010.1"/>
</dbReference>
<dbReference type="EMBL" id="JBEPMO010000010">
    <property type="protein sequence ID" value="MET3732308.1"/>
    <property type="molecule type" value="Genomic_DNA"/>
</dbReference>
<feature type="domain" description="ComEC/Rec2-related protein" evidence="7">
    <location>
        <begin position="219"/>
        <end position="484"/>
    </location>
</feature>
<dbReference type="InterPro" id="IPR004477">
    <property type="entry name" value="ComEC_N"/>
</dbReference>
<feature type="transmembrane region" description="Helical" evidence="6">
    <location>
        <begin position="374"/>
        <end position="395"/>
    </location>
</feature>
<keyword evidence="3 6" id="KW-0812">Transmembrane</keyword>
<feature type="transmembrane region" description="Helical" evidence="6">
    <location>
        <begin position="344"/>
        <end position="362"/>
    </location>
</feature>
<comment type="caution">
    <text evidence="9">The sequence shown here is derived from an EMBL/GenBank/DDBJ whole genome shotgun (WGS) entry which is preliminary data.</text>
</comment>
<gene>
    <name evidence="9" type="ORF">ABID46_001897</name>
</gene>
<name>A0ABV2LUS6_9FLAO</name>
<feature type="transmembrane region" description="Helical" evidence="6">
    <location>
        <begin position="318"/>
        <end position="338"/>
    </location>
</feature>
<keyword evidence="5 6" id="KW-0472">Membrane</keyword>
<evidence type="ECO:0000256" key="3">
    <source>
        <dbReference type="ARBA" id="ARBA00022692"/>
    </source>
</evidence>
<feature type="transmembrane region" description="Helical" evidence="6">
    <location>
        <begin position="243"/>
        <end position="267"/>
    </location>
</feature>
<feature type="transmembrane region" description="Helical" evidence="6">
    <location>
        <begin position="6"/>
        <end position="24"/>
    </location>
</feature>
<evidence type="ECO:0000256" key="4">
    <source>
        <dbReference type="ARBA" id="ARBA00022989"/>
    </source>
</evidence>
<sequence>MKNQPFILPLCGLVLGILLAEYLPNYQLNQALSFFFVFFYVFLLGYFIYRRRYTLVFFVLFIRIGFFLAETQNRFTPIPSIFQETENWIQLEIEEVYKPSEKYRKYKAKIISIDSIKIAQTNLLLYWKREFPMIHPSDQVWVNAKIQPSPKALNPHQFDYSQYLKRQKIRYVSFVLDPNFHLQEGNSFWHFTSSYKRNIHQKLQESSYSKNSADIIGAMILGDRTEMDDEVQETYRKTGVVHILSVSGLHIMIVYTMFYVLLYPLIYLKNGRIIRILASLILIWSYVLLVGFQPPILRSALMITVFHGSYTLQRKPNIYHTLAVTALVLLCINTNFLFDIGFQLSYSAVFFIVYLHPVYQKLFRPKTKTSRYTIGFVGTSISAQLGTFPIAAYYFHQTSGLFLAGNLVMILASNLMIAGGMISILLIELNLIFPLWIIVFNEFIELCNQYMDWLSGFDFLIFERIHFEFWEVILLLLMIVLLKFILTQPKFKPIILLISILFIFQIQRHIRIHELNAKKEIIVFHQYKNSVIGVRNGKEMDVYVQNISDTVNLQKYLLKSYSIKENIKEIRFFEMHEPQLSFYGKSHNLIVFKERKFLVMNENYRHITSDVDFILIQSNSKLLMDSISNQTEFMLDGSNYPNHLGQTNKEFWRTHEMGAKIIRLQ</sequence>
<feature type="transmembrane region" description="Helical" evidence="6">
    <location>
        <begin position="31"/>
        <end position="49"/>
    </location>
</feature>
<feature type="domain" description="DUF4131" evidence="8">
    <location>
        <begin position="28"/>
        <end position="177"/>
    </location>
</feature>
<evidence type="ECO:0000259" key="7">
    <source>
        <dbReference type="Pfam" id="PF03772"/>
    </source>
</evidence>
<keyword evidence="10" id="KW-1185">Reference proteome</keyword>
<dbReference type="Pfam" id="PF13567">
    <property type="entry name" value="DUF4131"/>
    <property type="match status" value="1"/>
</dbReference>